<sequence length="115" mass="13138">MLGQISAEQLTKWAPMWAWVELKCMLGSIEPYRPVDNLLLFPELKGRFPVLRTSYLVPNHEWVKYSPLCIGNHIRDANSIIPIIPHSWGTLVSSLLTSKPTTNLQSKHFSPKNEN</sequence>
<dbReference type="EMBL" id="JAYMYQ010000003">
    <property type="protein sequence ID" value="KAK7345872.1"/>
    <property type="molecule type" value="Genomic_DNA"/>
</dbReference>
<protein>
    <submittedName>
        <fullName evidence="1">Uncharacterized protein</fullName>
    </submittedName>
</protein>
<evidence type="ECO:0000313" key="2">
    <source>
        <dbReference type="Proteomes" id="UP001367508"/>
    </source>
</evidence>
<comment type="caution">
    <text evidence="1">The sequence shown here is derived from an EMBL/GenBank/DDBJ whole genome shotgun (WGS) entry which is preliminary data.</text>
</comment>
<proteinExistence type="predicted"/>
<evidence type="ECO:0000313" key="1">
    <source>
        <dbReference type="EMBL" id="KAK7345872.1"/>
    </source>
</evidence>
<name>A0AAN9QS42_CANGL</name>
<dbReference type="Proteomes" id="UP001367508">
    <property type="component" value="Unassembled WGS sequence"/>
</dbReference>
<gene>
    <name evidence="1" type="ORF">VNO77_16485</name>
</gene>
<dbReference type="AlphaFoldDB" id="A0AAN9QS42"/>
<organism evidence="1 2">
    <name type="scientific">Canavalia gladiata</name>
    <name type="common">Sword bean</name>
    <name type="synonym">Dolichos gladiatus</name>
    <dbReference type="NCBI Taxonomy" id="3824"/>
    <lineage>
        <taxon>Eukaryota</taxon>
        <taxon>Viridiplantae</taxon>
        <taxon>Streptophyta</taxon>
        <taxon>Embryophyta</taxon>
        <taxon>Tracheophyta</taxon>
        <taxon>Spermatophyta</taxon>
        <taxon>Magnoliopsida</taxon>
        <taxon>eudicotyledons</taxon>
        <taxon>Gunneridae</taxon>
        <taxon>Pentapetalae</taxon>
        <taxon>rosids</taxon>
        <taxon>fabids</taxon>
        <taxon>Fabales</taxon>
        <taxon>Fabaceae</taxon>
        <taxon>Papilionoideae</taxon>
        <taxon>50 kb inversion clade</taxon>
        <taxon>NPAAA clade</taxon>
        <taxon>indigoferoid/millettioid clade</taxon>
        <taxon>Phaseoleae</taxon>
        <taxon>Canavalia</taxon>
    </lineage>
</organism>
<reference evidence="1 2" key="1">
    <citation type="submission" date="2024-01" db="EMBL/GenBank/DDBJ databases">
        <title>The genomes of 5 underutilized Papilionoideae crops provide insights into root nodulation and disease resistanc.</title>
        <authorList>
            <person name="Jiang F."/>
        </authorList>
    </citation>
    <scope>NUCLEOTIDE SEQUENCE [LARGE SCALE GENOMIC DNA]</scope>
    <source>
        <strain evidence="1">LVBAO_FW01</strain>
        <tissue evidence="1">Leaves</tissue>
    </source>
</reference>
<accession>A0AAN9QS42</accession>
<keyword evidence="2" id="KW-1185">Reference proteome</keyword>